<keyword evidence="4" id="KW-0969">Cilium</keyword>
<keyword evidence="2" id="KW-0175">Coiled coil</keyword>
<dbReference type="Proteomes" id="UP001314796">
    <property type="component" value="Unassembled WGS sequence"/>
</dbReference>
<dbReference type="Pfam" id="PF05130">
    <property type="entry name" value="FlgN"/>
    <property type="match status" value="1"/>
</dbReference>
<dbReference type="InterPro" id="IPR036679">
    <property type="entry name" value="FlgN-like_sf"/>
</dbReference>
<sequence>MMKAIEQLKNTLIQENDLYGQVLKLEMEKTNIIRKGKVKELELITKKEQQFITSMGTFERIRRSIFTNTAELLGVEELNGLSEILLYMEDEAMINEIDELRNEILKKIDEIKEVNQLNEKLMEQHLDYIHYNIELMTNQAHNDHSYGNSNQRKDKNKSNLFDARI</sequence>
<keyword evidence="4" id="KW-0282">Flagellum</keyword>
<evidence type="ECO:0000313" key="5">
    <source>
        <dbReference type="Proteomes" id="UP001314796"/>
    </source>
</evidence>
<feature type="compositionally biased region" description="Basic and acidic residues" evidence="3">
    <location>
        <begin position="151"/>
        <end position="165"/>
    </location>
</feature>
<keyword evidence="4" id="KW-0966">Cell projection</keyword>
<evidence type="ECO:0000256" key="3">
    <source>
        <dbReference type="SAM" id="MobiDB-lite"/>
    </source>
</evidence>
<name>A0ABS2NQY5_9FIRM</name>
<keyword evidence="1" id="KW-1005">Bacterial flagellum biogenesis</keyword>
<reference evidence="4 5" key="1">
    <citation type="submission" date="2021-01" db="EMBL/GenBank/DDBJ databases">
        <title>Genomic Encyclopedia of Type Strains, Phase IV (KMG-IV): sequencing the most valuable type-strain genomes for metagenomic binning, comparative biology and taxonomic classification.</title>
        <authorList>
            <person name="Goeker M."/>
        </authorList>
    </citation>
    <scope>NUCLEOTIDE SEQUENCE [LARGE SCALE GENOMIC DNA]</scope>
    <source>
        <strain evidence="4 5">DSM 25890</strain>
    </source>
</reference>
<feature type="coiled-coil region" evidence="2">
    <location>
        <begin position="94"/>
        <end position="124"/>
    </location>
</feature>
<evidence type="ECO:0000313" key="4">
    <source>
        <dbReference type="EMBL" id="MBM7615367.1"/>
    </source>
</evidence>
<evidence type="ECO:0000256" key="1">
    <source>
        <dbReference type="ARBA" id="ARBA00022795"/>
    </source>
</evidence>
<keyword evidence="5" id="KW-1185">Reference proteome</keyword>
<accession>A0ABS2NQY5</accession>
<dbReference type="Gene3D" id="1.20.58.300">
    <property type="entry name" value="FlgN-like"/>
    <property type="match status" value="1"/>
</dbReference>
<organism evidence="4 5">
    <name type="scientific">Alkaliphilus hydrothermalis</name>
    <dbReference type="NCBI Taxonomy" id="1482730"/>
    <lineage>
        <taxon>Bacteria</taxon>
        <taxon>Bacillati</taxon>
        <taxon>Bacillota</taxon>
        <taxon>Clostridia</taxon>
        <taxon>Peptostreptococcales</taxon>
        <taxon>Natronincolaceae</taxon>
        <taxon>Alkaliphilus</taxon>
    </lineage>
</organism>
<protein>
    <submittedName>
        <fullName evidence="4">Flagellar biosynthesis/type III secretory pathway chaperone</fullName>
    </submittedName>
</protein>
<feature type="region of interest" description="Disordered" evidence="3">
    <location>
        <begin position="142"/>
        <end position="165"/>
    </location>
</feature>
<dbReference type="EMBL" id="JAFBEE010000012">
    <property type="protein sequence ID" value="MBM7615367.1"/>
    <property type="molecule type" value="Genomic_DNA"/>
</dbReference>
<gene>
    <name evidence="4" type="ORF">JOC73_001937</name>
</gene>
<dbReference type="SUPFAM" id="SSF140566">
    <property type="entry name" value="FlgN-like"/>
    <property type="match status" value="1"/>
</dbReference>
<dbReference type="RefSeq" id="WP_204402486.1">
    <property type="nucleotide sequence ID" value="NZ_JAFBEE010000012.1"/>
</dbReference>
<dbReference type="InterPro" id="IPR007809">
    <property type="entry name" value="FlgN-like"/>
</dbReference>
<proteinExistence type="predicted"/>
<comment type="caution">
    <text evidence="4">The sequence shown here is derived from an EMBL/GenBank/DDBJ whole genome shotgun (WGS) entry which is preliminary data.</text>
</comment>
<evidence type="ECO:0000256" key="2">
    <source>
        <dbReference type="SAM" id="Coils"/>
    </source>
</evidence>